<sequence length="42" mass="4815">MFKASSWSWSRSLLVATLNPALAANLRKQEKYCGSLFFSLYK</sequence>
<dbReference type="PaxDb" id="3708-A0A078HGS3"/>
<evidence type="ECO:0000313" key="3">
    <source>
        <dbReference type="Proteomes" id="UP000028999"/>
    </source>
</evidence>
<feature type="signal peptide" evidence="1">
    <location>
        <begin position="1"/>
        <end position="23"/>
    </location>
</feature>
<dbReference type="AlphaFoldDB" id="A0A078HGS3"/>
<accession>A0A078HGS3</accession>
<feature type="chain" id="PRO_5001737076" evidence="1">
    <location>
        <begin position="24"/>
        <end position="42"/>
    </location>
</feature>
<gene>
    <name evidence="2" type="primary">BnaA06g10470D</name>
    <name evidence="2" type="ORF">GSBRNA2T00062292001</name>
</gene>
<name>A0A078HGS3_BRANA</name>
<evidence type="ECO:0000256" key="1">
    <source>
        <dbReference type="SAM" id="SignalP"/>
    </source>
</evidence>
<keyword evidence="3" id="KW-1185">Reference proteome</keyword>
<organism evidence="2 3">
    <name type="scientific">Brassica napus</name>
    <name type="common">Rape</name>
    <dbReference type="NCBI Taxonomy" id="3708"/>
    <lineage>
        <taxon>Eukaryota</taxon>
        <taxon>Viridiplantae</taxon>
        <taxon>Streptophyta</taxon>
        <taxon>Embryophyta</taxon>
        <taxon>Tracheophyta</taxon>
        <taxon>Spermatophyta</taxon>
        <taxon>Magnoliopsida</taxon>
        <taxon>eudicotyledons</taxon>
        <taxon>Gunneridae</taxon>
        <taxon>Pentapetalae</taxon>
        <taxon>rosids</taxon>
        <taxon>malvids</taxon>
        <taxon>Brassicales</taxon>
        <taxon>Brassicaceae</taxon>
        <taxon>Brassiceae</taxon>
        <taxon>Brassica</taxon>
    </lineage>
</organism>
<evidence type="ECO:0000313" key="2">
    <source>
        <dbReference type="EMBL" id="CDY36594.1"/>
    </source>
</evidence>
<reference evidence="2 3" key="1">
    <citation type="journal article" date="2014" name="Science">
        <title>Plant genetics. Early allopolyploid evolution in the post-Neolithic Brassica napus oilseed genome.</title>
        <authorList>
            <person name="Chalhoub B."/>
            <person name="Denoeud F."/>
            <person name="Liu S."/>
            <person name="Parkin I.A."/>
            <person name="Tang H."/>
            <person name="Wang X."/>
            <person name="Chiquet J."/>
            <person name="Belcram H."/>
            <person name="Tong C."/>
            <person name="Samans B."/>
            <person name="Correa M."/>
            <person name="Da Silva C."/>
            <person name="Just J."/>
            <person name="Falentin C."/>
            <person name="Koh C.S."/>
            <person name="Le Clainche I."/>
            <person name="Bernard M."/>
            <person name="Bento P."/>
            <person name="Noel B."/>
            <person name="Labadie K."/>
            <person name="Alberti A."/>
            <person name="Charles M."/>
            <person name="Arnaud D."/>
            <person name="Guo H."/>
            <person name="Daviaud C."/>
            <person name="Alamery S."/>
            <person name="Jabbari K."/>
            <person name="Zhao M."/>
            <person name="Edger P.P."/>
            <person name="Chelaifa H."/>
            <person name="Tack D."/>
            <person name="Lassalle G."/>
            <person name="Mestiri I."/>
            <person name="Schnel N."/>
            <person name="Le Paslier M.C."/>
            <person name="Fan G."/>
            <person name="Renault V."/>
            <person name="Bayer P.E."/>
            <person name="Golicz A.A."/>
            <person name="Manoli S."/>
            <person name="Lee T.H."/>
            <person name="Thi V.H."/>
            <person name="Chalabi S."/>
            <person name="Hu Q."/>
            <person name="Fan C."/>
            <person name="Tollenaere R."/>
            <person name="Lu Y."/>
            <person name="Battail C."/>
            <person name="Shen J."/>
            <person name="Sidebottom C.H."/>
            <person name="Wang X."/>
            <person name="Canaguier A."/>
            <person name="Chauveau A."/>
            <person name="Berard A."/>
            <person name="Deniot G."/>
            <person name="Guan M."/>
            <person name="Liu Z."/>
            <person name="Sun F."/>
            <person name="Lim Y.P."/>
            <person name="Lyons E."/>
            <person name="Town C.D."/>
            <person name="Bancroft I."/>
            <person name="Wang X."/>
            <person name="Meng J."/>
            <person name="Ma J."/>
            <person name="Pires J.C."/>
            <person name="King G.J."/>
            <person name="Brunel D."/>
            <person name="Delourme R."/>
            <person name="Renard M."/>
            <person name="Aury J.M."/>
            <person name="Adams K.L."/>
            <person name="Batley J."/>
            <person name="Snowdon R.J."/>
            <person name="Tost J."/>
            <person name="Edwards D."/>
            <person name="Zhou Y."/>
            <person name="Hua W."/>
            <person name="Sharpe A.G."/>
            <person name="Paterson A.H."/>
            <person name="Guan C."/>
            <person name="Wincker P."/>
        </authorList>
    </citation>
    <scope>NUCLEOTIDE SEQUENCE [LARGE SCALE GENOMIC DNA]</scope>
    <source>
        <strain evidence="3">cv. Darmor-bzh</strain>
    </source>
</reference>
<dbReference type="EMBL" id="LK032378">
    <property type="protein sequence ID" value="CDY36594.1"/>
    <property type="molecule type" value="Genomic_DNA"/>
</dbReference>
<dbReference type="Proteomes" id="UP000028999">
    <property type="component" value="Unassembled WGS sequence"/>
</dbReference>
<dbReference type="Gramene" id="CDY36594">
    <property type="protein sequence ID" value="CDY36594"/>
    <property type="gene ID" value="GSBRNA2T00062292001"/>
</dbReference>
<protein>
    <submittedName>
        <fullName evidence="2">BnaA06g10470D protein</fullName>
    </submittedName>
</protein>
<proteinExistence type="predicted"/>
<keyword evidence="1" id="KW-0732">Signal</keyword>